<dbReference type="EMBL" id="CP036278">
    <property type="protein sequence ID" value="QDU56206.1"/>
    <property type="molecule type" value="Genomic_DNA"/>
</dbReference>
<evidence type="ECO:0000313" key="2">
    <source>
        <dbReference type="Proteomes" id="UP000315750"/>
    </source>
</evidence>
<dbReference type="KEGG" id="amuc:Pan181_24140"/>
<accession>A0A518ANC1</accession>
<evidence type="ECO:0008006" key="3">
    <source>
        <dbReference type="Google" id="ProtNLM"/>
    </source>
</evidence>
<name>A0A518ANC1_9BACT</name>
<gene>
    <name evidence="1" type="ORF">Pan181_24140</name>
</gene>
<organism evidence="1 2">
    <name type="scientific">Aeoliella mucimassa</name>
    <dbReference type="NCBI Taxonomy" id="2527972"/>
    <lineage>
        <taxon>Bacteria</taxon>
        <taxon>Pseudomonadati</taxon>
        <taxon>Planctomycetota</taxon>
        <taxon>Planctomycetia</taxon>
        <taxon>Pirellulales</taxon>
        <taxon>Lacipirellulaceae</taxon>
        <taxon>Aeoliella</taxon>
    </lineage>
</organism>
<protein>
    <recommendedName>
        <fullName evidence="3">PEP-CTERM protein-sorting domain-containing protein</fullName>
    </recommendedName>
</protein>
<keyword evidence="2" id="KW-1185">Reference proteome</keyword>
<dbReference type="RefSeq" id="WP_145246959.1">
    <property type="nucleotide sequence ID" value="NZ_CP036278.1"/>
</dbReference>
<dbReference type="Proteomes" id="UP000315750">
    <property type="component" value="Chromosome"/>
</dbReference>
<sequence length="196" mass="21166">MVNALQAAIIPAQSEFQVIGTASNSSNPSVWQPKQIDVTSFVDGSTIAMLSFDLRNDSPDSISNVPNTPTTARLRMASDEEYYFVNIEWFTGLSTSHFRDMQLDIDGTLFRDQFGAFNDHLGLEISGTVQDGLGAGSNILGLTGFEGRTFVLSVPEPKSTLLLIASLLGGWWLFGARRLGGGTALSCRYFSASVVT</sequence>
<evidence type="ECO:0000313" key="1">
    <source>
        <dbReference type="EMBL" id="QDU56206.1"/>
    </source>
</evidence>
<reference evidence="1 2" key="1">
    <citation type="submission" date="2019-02" db="EMBL/GenBank/DDBJ databases">
        <title>Deep-cultivation of Planctomycetes and their phenomic and genomic characterization uncovers novel biology.</title>
        <authorList>
            <person name="Wiegand S."/>
            <person name="Jogler M."/>
            <person name="Boedeker C."/>
            <person name="Pinto D."/>
            <person name="Vollmers J."/>
            <person name="Rivas-Marin E."/>
            <person name="Kohn T."/>
            <person name="Peeters S.H."/>
            <person name="Heuer A."/>
            <person name="Rast P."/>
            <person name="Oberbeckmann S."/>
            <person name="Bunk B."/>
            <person name="Jeske O."/>
            <person name="Meyerdierks A."/>
            <person name="Storesund J.E."/>
            <person name="Kallscheuer N."/>
            <person name="Luecker S."/>
            <person name="Lage O.M."/>
            <person name="Pohl T."/>
            <person name="Merkel B.J."/>
            <person name="Hornburger P."/>
            <person name="Mueller R.-W."/>
            <person name="Bruemmer F."/>
            <person name="Labrenz M."/>
            <person name="Spormann A.M."/>
            <person name="Op den Camp H."/>
            <person name="Overmann J."/>
            <person name="Amann R."/>
            <person name="Jetten M.S.M."/>
            <person name="Mascher T."/>
            <person name="Medema M.H."/>
            <person name="Devos D.P."/>
            <person name="Kaster A.-K."/>
            <person name="Ovreas L."/>
            <person name="Rohde M."/>
            <person name="Galperin M.Y."/>
            <person name="Jogler C."/>
        </authorList>
    </citation>
    <scope>NUCLEOTIDE SEQUENCE [LARGE SCALE GENOMIC DNA]</scope>
    <source>
        <strain evidence="1 2">Pan181</strain>
    </source>
</reference>
<dbReference type="AlphaFoldDB" id="A0A518ANC1"/>
<proteinExistence type="predicted"/>